<dbReference type="PANTHER" id="PTHR12509">
    <property type="entry name" value="SPERMATOGENESIS-ASSOCIATED 4-RELATED"/>
    <property type="match status" value="1"/>
</dbReference>
<dbReference type="GO" id="GO:0008017">
    <property type="term" value="F:microtubule binding"/>
    <property type="evidence" value="ECO:0007669"/>
    <property type="project" value="TreeGrafter"/>
</dbReference>
<dbReference type="Pfam" id="PF06294">
    <property type="entry name" value="CH_2"/>
    <property type="match status" value="1"/>
</dbReference>
<dbReference type="Proteomes" id="UP000007648">
    <property type="component" value="Unassembled WGS sequence"/>
</dbReference>
<evidence type="ECO:0000256" key="4">
    <source>
        <dbReference type="ARBA" id="ARBA00071322"/>
    </source>
</evidence>
<accession>A0A7N4UZN7</accession>
<evidence type="ECO:0000256" key="5">
    <source>
        <dbReference type="SAM" id="MobiDB-lite"/>
    </source>
</evidence>
<dbReference type="GO" id="GO:0005634">
    <property type="term" value="C:nucleus"/>
    <property type="evidence" value="ECO:0007669"/>
    <property type="project" value="UniProtKB-SubCell"/>
</dbReference>
<evidence type="ECO:0000256" key="1">
    <source>
        <dbReference type="ARBA" id="ARBA00004123"/>
    </source>
</evidence>
<dbReference type="Gene3D" id="1.10.418.10">
    <property type="entry name" value="Calponin-like domain"/>
    <property type="match status" value="1"/>
</dbReference>
<dbReference type="FunFam" id="1.10.418.10:FF:000061">
    <property type="entry name" value="Spermatogenesis associated 4"/>
    <property type="match status" value="1"/>
</dbReference>
<evidence type="ECO:0000259" key="6">
    <source>
        <dbReference type="PROSITE" id="PS50021"/>
    </source>
</evidence>
<dbReference type="SUPFAM" id="SSF47576">
    <property type="entry name" value="Calponin-homology domain, CH-domain"/>
    <property type="match status" value="1"/>
</dbReference>
<comment type="subcellular location">
    <subcellularLocation>
        <location evidence="1">Nucleus</location>
    </subcellularLocation>
</comment>
<evidence type="ECO:0000313" key="8">
    <source>
        <dbReference type="Proteomes" id="UP000007648"/>
    </source>
</evidence>
<feature type="region of interest" description="Disordered" evidence="5">
    <location>
        <begin position="1"/>
        <end position="24"/>
    </location>
</feature>
<keyword evidence="8" id="KW-1185">Reference proteome</keyword>
<dbReference type="InParanoid" id="A0A7N4UZN7"/>
<dbReference type="AlphaFoldDB" id="A0A7N4UZN7"/>
<dbReference type="FunCoup" id="A0A7N4UZN7">
    <property type="interactions" value="8"/>
</dbReference>
<sequence length="306" mass="35019">MAASGQLAGRAPRTRPPAVSIPASTKRRKPILPYWCPPKKSHLPRAVLRWLLSMELTYYPKNINRDFSNGFLLAEIFSIYYPRDLKLITFENGNSIKSKLANWAQLEKFFSKKHFKIPKELIHGTLHSIPGVPEILIQDIYTLLTKQQIKNIQDSYVNFTDCNYQINLPLVLKTTASKFIKNNIRLSELLSNPNVLNHQLKINFLCLLQMLQRKLSRKLHPTWYDVKPTLGELCLGDVEKDSNLTKNALIKEKVVPVLGLPILSTCFLTTNLMLGLGPGVHQEERSFDAFLEYCIISRYQEQAGDL</sequence>
<dbReference type="InterPro" id="IPR052111">
    <property type="entry name" value="Spermatogenesis_Ciliary_MAP"/>
</dbReference>
<dbReference type="InterPro" id="IPR036872">
    <property type="entry name" value="CH_dom_sf"/>
</dbReference>
<reference evidence="7" key="3">
    <citation type="submission" date="2025-09" db="UniProtKB">
        <authorList>
            <consortium name="Ensembl"/>
        </authorList>
    </citation>
    <scope>IDENTIFICATION</scope>
</reference>
<evidence type="ECO:0000313" key="7">
    <source>
        <dbReference type="Ensembl" id="ENSSHAP00000028067.1"/>
    </source>
</evidence>
<comment type="function">
    <text evidence="3">May play a role in apoptosis regulation.</text>
</comment>
<evidence type="ECO:0000256" key="2">
    <source>
        <dbReference type="ARBA" id="ARBA00023242"/>
    </source>
</evidence>
<evidence type="ECO:0000256" key="3">
    <source>
        <dbReference type="ARBA" id="ARBA00058372"/>
    </source>
</evidence>
<organism evidence="7 8">
    <name type="scientific">Sarcophilus harrisii</name>
    <name type="common">Tasmanian devil</name>
    <name type="synonym">Sarcophilus laniarius</name>
    <dbReference type="NCBI Taxonomy" id="9305"/>
    <lineage>
        <taxon>Eukaryota</taxon>
        <taxon>Metazoa</taxon>
        <taxon>Chordata</taxon>
        <taxon>Craniata</taxon>
        <taxon>Vertebrata</taxon>
        <taxon>Euteleostomi</taxon>
        <taxon>Mammalia</taxon>
        <taxon>Metatheria</taxon>
        <taxon>Dasyuromorphia</taxon>
        <taxon>Dasyuridae</taxon>
        <taxon>Sarcophilus</taxon>
    </lineage>
</organism>
<protein>
    <recommendedName>
        <fullName evidence="4">Spermatogenesis-associated protein 4</fullName>
    </recommendedName>
</protein>
<feature type="domain" description="Calponin-homology (CH)" evidence="6">
    <location>
        <begin position="41"/>
        <end position="147"/>
    </location>
</feature>
<proteinExistence type="predicted"/>
<name>A0A7N4UZN7_SARHA</name>
<dbReference type="GO" id="GO:0005930">
    <property type="term" value="C:axoneme"/>
    <property type="evidence" value="ECO:0007669"/>
    <property type="project" value="TreeGrafter"/>
</dbReference>
<reference evidence="7 8" key="1">
    <citation type="journal article" date="2011" name="Proc. Natl. Acad. Sci. U.S.A.">
        <title>Genetic diversity and population structure of the endangered marsupial Sarcophilus harrisii (Tasmanian devil).</title>
        <authorList>
            <person name="Miller W."/>
            <person name="Hayes V.M."/>
            <person name="Ratan A."/>
            <person name="Petersen D.C."/>
            <person name="Wittekindt N.E."/>
            <person name="Miller J."/>
            <person name="Walenz B."/>
            <person name="Knight J."/>
            <person name="Qi J."/>
            <person name="Zhao F."/>
            <person name="Wang Q."/>
            <person name="Bedoya-Reina O.C."/>
            <person name="Katiyar N."/>
            <person name="Tomsho L.P."/>
            <person name="Kasson L.M."/>
            <person name="Hardie R.A."/>
            <person name="Woodbridge P."/>
            <person name="Tindall E.A."/>
            <person name="Bertelsen M.F."/>
            <person name="Dixon D."/>
            <person name="Pyecroft S."/>
            <person name="Helgen K.M."/>
            <person name="Lesk A.M."/>
            <person name="Pringle T.H."/>
            <person name="Patterson N."/>
            <person name="Zhang Y."/>
            <person name="Kreiss A."/>
            <person name="Woods G.M."/>
            <person name="Jones M.E."/>
            <person name="Schuster S.C."/>
        </authorList>
    </citation>
    <scope>NUCLEOTIDE SEQUENCE [LARGE SCALE GENOMIC DNA]</scope>
</reference>
<gene>
    <name evidence="7" type="primary">SPATA4</name>
</gene>
<dbReference type="GeneTree" id="ENSGT00910000144159"/>
<dbReference type="Ensembl" id="ENSSHAT00000040502.1">
    <property type="protein sequence ID" value="ENSSHAP00000028067.1"/>
    <property type="gene ID" value="ENSSHAG00000015449.2"/>
</dbReference>
<dbReference type="PROSITE" id="PS50021">
    <property type="entry name" value="CH"/>
    <property type="match status" value="1"/>
</dbReference>
<dbReference type="InterPro" id="IPR001715">
    <property type="entry name" value="CH_dom"/>
</dbReference>
<dbReference type="PANTHER" id="PTHR12509:SF8">
    <property type="entry name" value="SPERMATOGENESIS-ASSOCIATED PROTEIN 4"/>
    <property type="match status" value="1"/>
</dbReference>
<reference evidence="7" key="2">
    <citation type="submission" date="2025-08" db="UniProtKB">
        <authorList>
            <consortium name="Ensembl"/>
        </authorList>
    </citation>
    <scope>IDENTIFICATION</scope>
</reference>
<dbReference type="GO" id="GO:0051493">
    <property type="term" value="P:regulation of cytoskeleton organization"/>
    <property type="evidence" value="ECO:0007669"/>
    <property type="project" value="TreeGrafter"/>
</dbReference>
<keyword evidence="2" id="KW-0539">Nucleus</keyword>
<dbReference type="InterPro" id="IPR010441">
    <property type="entry name" value="CH_2"/>
</dbReference>